<reference evidence="1 2" key="1">
    <citation type="submission" date="2016-08" db="EMBL/GenBank/DDBJ databases">
        <title>Draft genome sequence of Candidatus Piscirickettsia litoralis, from seawater.</title>
        <authorList>
            <person name="Wan X."/>
            <person name="Lee A.J."/>
            <person name="Hou S."/>
            <person name="Donachie S.P."/>
        </authorList>
    </citation>
    <scope>NUCLEOTIDE SEQUENCE [LARGE SCALE GENOMIC DNA]</scope>
    <source>
        <strain evidence="1 2">Y2</strain>
    </source>
</reference>
<dbReference type="InterPro" id="IPR004195">
    <property type="entry name" value="Head_decoration_D"/>
</dbReference>
<dbReference type="RefSeq" id="WP_069314445.1">
    <property type="nucleotide sequence ID" value="NZ_MDTU01000006.1"/>
</dbReference>
<dbReference type="Pfam" id="PF02924">
    <property type="entry name" value="HDPD"/>
    <property type="match status" value="1"/>
</dbReference>
<keyword evidence="2" id="KW-1185">Reference proteome</keyword>
<sequence length="123" mass="13112">MPIVSVQGAVLSDVLLYELNNSLSRRTVILKTGNKAVYGTVLGKITEENKYVPLDPTATDGSQTACAVSIDNEDASSADGKVIVLTNTAAVFGKNLQWPEGITSEQQAQALADLEKTFIQARN</sequence>
<gene>
    <name evidence="1" type="ORF">BGC07_18025</name>
</gene>
<organism evidence="1 2">
    <name type="scientific">Piscirickettsia litoralis</name>
    <dbReference type="NCBI Taxonomy" id="1891921"/>
    <lineage>
        <taxon>Bacteria</taxon>
        <taxon>Pseudomonadati</taxon>
        <taxon>Pseudomonadota</taxon>
        <taxon>Gammaproteobacteria</taxon>
        <taxon>Thiotrichales</taxon>
        <taxon>Piscirickettsiaceae</taxon>
        <taxon>Piscirickettsia</taxon>
    </lineage>
</organism>
<dbReference type="EMBL" id="MDTU01000006">
    <property type="protein sequence ID" value="ODN41172.1"/>
    <property type="molecule type" value="Genomic_DNA"/>
</dbReference>
<dbReference type="Gene3D" id="2.40.300.10">
    <property type="entry name" value="Head decoration protein D"/>
    <property type="match status" value="1"/>
</dbReference>
<proteinExistence type="predicted"/>
<accession>A0ABX2ZX22</accession>
<comment type="caution">
    <text evidence="1">The sequence shown here is derived from an EMBL/GenBank/DDBJ whole genome shotgun (WGS) entry which is preliminary data.</text>
</comment>
<evidence type="ECO:0000313" key="2">
    <source>
        <dbReference type="Proteomes" id="UP000094329"/>
    </source>
</evidence>
<protein>
    <recommendedName>
        <fullName evidence="3">Head decoration protein</fullName>
    </recommendedName>
</protein>
<evidence type="ECO:0000313" key="1">
    <source>
        <dbReference type="EMBL" id="ODN41172.1"/>
    </source>
</evidence>
<evidence type="ECO:0008006" key="3">
    <source>
        <dbReference type="Google" id="ProtNLM"/>
    </source>
</evidence>
<name>A0ABX2ZX22_9GAMM</name>
<dbReference type="Proteomes" id="UP000094329">
    <property type="component" value="Unassembled WGS sequence"/>
</dbReference>